<reference evidence="1 2" key="1">
    <citation type="journal article" date="2021" name="Hortic Res">
        <title>High-quality reference genome and annotation aids understanding of berry development for evergreen blueberry (Vaccinium darrowii).</title>
        <authorList>
            <person name="Yu J."/>
            <person name="Hulse-Kemp A.M."/>
            <person name="Babiker E."/>
            <person name="Staton M."/>
        </authorList>
    </citation>
    <scope>NUCLEOTIDE SEQUENCE [LARGE SCALE GENOMIC DNA]</scope>
    <source>
        <strain evidence="2">cv. NJ 8807/NJ 8810</strain>
        <tissue evidence="1">Young leaf</tissue>
    </source>
</reference>
<dbReference type="EMBL" id="CM037152">
    <property type="protein sequence ID" value="KAH7835799.1"/>
    <property type="molecule type" value="Genomic_DNA"/>
</dbReference>
<organism evidence="1 2">
    <name type="scientific">Vaccinium darrowii</name>
    <dbReference type="NCBI Taxonomy" id="229202"/>
    <lineage>
        <taxon>Eukaryota</taxon>
        <taxon>Viridiplantae</taxon>
        <taxon>Streptophyta</taxon>
        <taxon>Embryophyta</taxon>
        <taxon>Tracheophyta</taxon>
        <taxon>Spermatophyta</taxon>
        <taxon>Magnoliopsida</taxon>
        <taxon>eudicotyledons</taxon>
        <taxon>Gunneridae</taxon>
        <taxon>Pentapetalae</taxon>
        <taxon>asterids</taxon>
        <taxon>Ericales</taxon>
        <taxon>Ericaceae</taxon>
        <taxon>Vaccinioideae</taxon>
        <taxon>Vaccinieae</taxon>
        <taxon>Vaccinium</taxon>
    </lineage>
</organism>
<gene>
    <name evidence="1" type="ORF">Vadar_029942</name>
</gene>
<accession>A0ACB7X5F4</accession>
<sequence>MSIFLRALPITSLRSKRLYLSPLPLLYLNLQQTLAKPNTLSRSNYSVSASPTPFTSSEKTRSSSNPKLPESPFQESLEWVNRTGLCGELAENDVGKRVRLCGWVALHRVHGGLTFLNLRDHTGIVQVTTLPDEFPDAHSVINDLRLEYVIAVEGVVQSRPSESLNKKMKTGMIEVAAEHVQVLNAVRSKLPFLVTTSDDAKDSVKEEIRLRYRCLDLRRPQMNSHIILRHRVVKLIRRYLEDVHGFVEIETPILSRSTPEGARDYLVPSRVQPGTFYALPQSPQLFKQMLMVSGFDKYYQIARCFRDEDLRADRQPEFTQLDMEMAFIPLENMLKLNEDLIRQVFLEIKGVQLPDPFPRLTYAEAMSRYGSDRPDARFDLELRDVSEIFTDSSFKVFTDALASGGVIKVLCVPSGVKSYSNTALKKGDIYSEAIKTGAKGLPFLKVLEDGAIEGTPALVSSLHPAKKELLLTRCAARSSDLILFAVGHHVSVNKTLDRLRVYVAHELGLIDQARHSILWVTDFPMFEWNSSEQRLEALHHPFTAPNPEDMKDLSSARALAYDMVYNGVEIGGGSLRIYKREIQEKVLEIVGISPEQAEAKFGYLLEALDMGAPPHGGIAYGLDRLVMLLAGANSIRDVIAFPKTTTAQCALTRTPSEVDPQQLKDLSFQTIQ</sequence>
<protein>
    <submittedName>
        <fullName evidence="1">Uncharacterized protein</fullName>
    </submittedName>
</protein>
<evidence type="ECO:0000313" key="1">
    <source>
        <dbReference type="EMBL" id="KAH7835799.1"/>
    </source>
</evidence>
<comment type="caution">
    <text evidence="1">The sequence shown here is derived from an EMBL/GenBank/DDBJ whole genome shotgun (WGS) entry which is preliminary data.</text>
</comment>
<evidence type="ECO:0000313" key="2">
    <source>
        <dbReference type="Proteomes" id="UP000828048"/>
    </source>
</evidence>
<name>A0ACB7X5F4_9ERIC</name>
<keyword evidence="2" id="KW-1185">Reference proteome</keyword>
<proteinExistence type="predicted"/>
<dbReference type="Proteomes" id="UP000828048">
    <property type="component" value="Chromosome 2"/>
</dbReference>